<organism evidence="2 3">
    <name type="scientific">Paraburkholderia piptadeniae</name>
    <dbReference type="NCBI Taxonomy" id="1701573"/>
    <lineage>
        <taxon>Bacteria</taxon>
        <taxon>Pseudomonadati</taxon>
        <taxon>Pseudomonadota</taxon>
        <taxon>Betaproteobacteria</taxon>
        <taxon>Burkholderiales</taxon>
        <taxon>Burkholderiaceae</taxon>
        <taxon>Paraburkholderia</taxon>
    </lineage>
</organism>
<evidence type="ECO:0000313" key="3">
    <source>
        <dbReference type="Proteomes" id="UP000195569"/>
    </source>
</evidence>
<dbReference type="Proteomes" id="UP000195569">
    <property type="component" value="Unassembled WGS sequence"/>
</dbReference>
<feature type="region of interest" description="Disordered" evidence="1">
    <location>
        <begin position="93"/>
        <end position="119"/>
    </location>
</feature>
<sequence>MFFLVFGQANRFIALTEGLRVLRSHRVVARSGAPTAHNLSLGMHQVAAMSARPFQRRFEATTDMTSADRLTRVRLGAARELLEIHGFRLIRPRRGRGARNRNNHAASYPDRNLNCPRRA</sequence>
<comment type="caution">
    <text evidence="2">The sequence shown here is derived from an EMBL/GenBank/DDBJ whole genome shotgun (WGS) entry which is preliminary data.</text>
</comment>
<accession>A0A1N7SJB9</accession>
<proteinExistence type="predicted"/>
<dbReference type="EMBL" id="CYGY02000057">
    <property type="protein sequence ID" value="SIT47418.1"/>
    <property type="molecule type" value="Genomic_DNA"/>
</dbReference>
<name>A0A1N7SJB9_9BURK</name>
<evidence type="ECO:0000313" key="2">
    <source>
        <dbReference type="EMBL" id="SIT47418.1"/>
    </source>
</evidence>
<protein>
    <submittedName>
        <fullName evidence="2">Uncharacterized protein</fullName>
    </submittedName>
</protein>
<gene>
    <name evidence="2" type="ORF">BN2476_570015</name>
</gene>
<dbReference type="AlphaFoldDB" id="A0A1N7SJB9"/>
<evidence type="ECO:0000256" key="1">
    <source>
        <dbReference type="SAM" id="MobiDB-lite"/>
    </source>
</evidence>
<keyword evidence="3" id="KW-1185">Reference proteome</keyword>
<reference evidence="2" key="1">
    <citation type="submission" date="2016-12" db="EMBL/GenBank/DDBJ databases">
        <authorList>
            <person name="Moulin L."/>
        </authorList>
    </citation>
    <scope>NUCLEOTIDE SEQUENCE [LARGE SCALE GENOMIC DNA]</scope>
    <source>
        <strain evidence="2">STM 7183</strain>
    </source>
</reference>
<feature type="compositionally biased region" description="Basic residues" evidence="1">
    <location>
        <begin position="93"/>
        <end position="102"/>
    </location>
</feature>